<evidence type="ECO:0000313" key="1">
    <source>
        <dbReference type="EMBL" id="QJA67753.1"/>
    </source>
</evidence>
<protein>
    <submittedName>
        <fullName evidence="1">Uncharacterized protein</fullName>
    </submittedName>
</protein>
<sequence length="112" mass="12880">MTDMELIVIDIPCHEIESLDNPPMAGRQGKYSRHRPNCTLKTYRAEVDRRLKEEITTRKLPKPLFVTGRDEGKVLFEGPDGALRLCYVNKFEFYYAITVAGKIVQQIYDTGV</sequence>
<dbReference type="AlphaFoldDB" id="A0A6M3JD57"/>
<proteinExistence type="predicted"/>
<gene>
    <name evidence="1" type="ORF">MM415B00170_0062</name>
</gene>
<dbReference type="EMBL" id="MT141575">
    <property type="protein sequence ID" value="QJA67753.1"/>
    <property type="molecule type" value="Genomic_DNA"/>
</dbReference>
<accession>A0A6M3JD57</accession>
<reference evidence="1" key="1">
    <citation type="submission" date="2020-03" db="EMBL/GenBank/DDBJ databases">
        <title>The deep terrestrial virosphere.</title>
        <authorList>
            <person name="Holmfeldt K."/>
            <person name="Nilsson E."/>
            <person name="Simone D."/>
            <person name="Lopez-Fernandez M."/>
            <person name="Wu X."/>
            <person name="de Brujin I."/>
            <person name="Lundin D."/>
            <person name="Andersson A."/>
            <person name="Bertilsson S."/>
            <person name="Dopson M."/>
        </authorList>
    </citation>
    <scope>NUCLEOTIDE SEQUENCE</scope>
    <source>
        <strain evidence="1">MM415B00170</strain>
    </source>
</reference>
<organism evidence="1">
    <name type="scientific">viral metagenome</name>
    <dbReference type="NCBI Taxonomy" id="1070528"/>
    <lineage>
        <taxon>unclassified sequences</taxon>
        <taxon>metagenomes</taxon>
        <taxon>organismal metagenomes</taxon>
    </lineage>
</organism>
<name>A0A6M3JD57_9ZZZZ</name>